<dbReference type="EMBL" id="GBRH01254290">
    <property type="protein sequence ID" value="JAD43605.1"/>
    <property type="molecule type" value="Transcribed_RNA"/>
</dbReference>
<accession>A0A0A9A3Q5</accession>
<organism evidence="1">
    <name type="scientific">Arundo donax</name>
    <name type="common">Giant reed</name>
    <name type="synonym">Donax arundinaceus</name>
    <dbReference type="NCBI Taxonomy" id="35708"/>
    <lineage>
        <taxon>Eukaryota</taxon>
        <taxon>Viridiplantae</taxon>
        <taxon>Streptophyta</taxon>
        <taxon>Embryophyta</taxon>
        <taxon>Tracheophyta</taxon>
        <taxon>Spermatophyta</taxon>
        <taxon>Magnoliopsida</taxon>
        <taxon>Liliopsida</taxon>
        <taxon>Poales</taxon>
        <taxon>Poaceae</taxon>
        <taxon>PACMAD clade</taxon>
        <taxon>Arundinoideae</taxon>
        <taxon>Arundineae</taxon>
        <taxon>Arundo</taxon>
    </lineage>
</organism>
<sequence>MRLIGRKSFTDSTSLFLGSSVSRAVLSSCIFRKFLPCTAASAAIMSFLMIGQQPL</sequence>
<reference evidence="1" key="1">
    <citation type="submission" date="2014-09" db="EMBL/GenBank/DDBJ databases">
        <authorList>
            <person name="Magalhaes I.L.F."/>
            <person name="Oliveira U."/>
            <person name="Santos F.R."/>
            <person name="Vidigal T.H.D.A."/>
            <person name="Brescovit A.D."/>
            <person name="Santos A.J."/>
        </authorList>
    </citation>
    <scope>NUCLEOTIDE SEQUENCE</scope>
    <source>
        <tissue evidence="1">Shoot tissue taken approximately 20 cm above the soil surface</tissue>
    </source>
</reference>
<dbReference type="AlphaFoldDB" id="A0A0A9A3Q5"/>
<evidence type="ECO:0000313" key="1">
    <source>
        <dbReference type="EMBL" id="JAD43605.1"/>
    </source>
</evidence>
<proteinExistence type="predicted"/>
<protein>
    <submittedName>
        <fullName evidence="1">Uncharacterized protein</fullName>
    </submittedName>
</protein>
<name>A0A0A9A3Q5_ARUDO</name>
<reference evidence="1" key="2">
    <citation type="journal article" date="2015" name="Data Brief">
        <title>Shoot transcriptome of the giant reed, Arundo donax.</title>
        <authorList>
            <person name="Barrero R.A."/>
            <person name="Guerrero F.D."/>
            <person name="Moolhuijzen P."/>
            <person name="Goolsby J.A."/>
            <person name="Tidwell J."/>
            <person name="Bellgard S.E."/>
            <person name="Bellgard M.I."/>
        </authorList>
    </citation>
    <scope>NUCLEOTIDE SEQUENCE</scope>
    <source>
        <tissue evidence="1">Shoot tissue taken approximately 20 cm above the soil surface</tissue>
    </source>
</reference>